<accession>A0ABQ6JJ69</accession>
<gene>
    <name evidence="2" type="ORF">GCM10025868_35510</name>
</gene>
<dbReference type="Proteomes" id="UP001157017">
    <property type="component" value="Unassembled WGS sequence"/>
</dbReference>
<evidence type="ECO:0000313" key="3">
    <source>
        <dbReference type="Proteomes" id="UP001157017"/>
    </source>
</evidence>
<comment type="caution">
    <text evidence="2">The sequence shown here is derived from an EMBL/GenBank/DDBJ whole genome shotgun (WGS) entry which is preliminary data.</text>
</comment>
<feature type="region of interest" description="Disordered" evidence="1">
    <location>
        <begin position="119"/>
        <end position="183"/>
    </location>
</feature>
<protein>
    <submittedName>
        <fullName evidence="2">Uncharacterized protein</fullName>
    </submittedName>
</protein>
<dbReference type="EMBL" id="BSUZ01000001">
    <property type="protein sequence ID" value="GMA88301.1"/>
    <property type="molecule type" value="Genomic_DNA"/>
</dbReference>
<proteinExistence type="predicted"/>
<sequence>MARSADTGSYDPCTWYVLAVRPRRSPCRARCSERRNTRAALLRATRPDRLTDAEGPGNHPGLLRAGHRLGHRPSRAVGQPQAQPARWRARQRQRDVAAREHRACVRPHVVRRHRLQAELRPRRDARAGGPEAPQQVVGDRPRAALPALGAQDRRLVVEVLEPGLGEPRRDVGEQARPPRPAPP</sequence>
<evidence type="ECO:0000313" key="2">
    <source>
        <dbReference type="EMBL" id="GMA88301.1"/>
    </source>
</evidence>
<organism evidence="2 3">
    <name type="scientific">Angustibacter aerolatus</name>
    <dbReference type="NCBI Taxonomy" id="1162965"/>
    <lineage>
        <taxon>Bacteria</taxon>
        <taxon>Bacillati</taxon>
        <taxon>Actinomycetota</taxon>
        <taxon>Actinomycetes</taxon>
        <taxon>Kineosporiales</taxon>
        <taxon>Kineosporiaceae</taxon>
    </lineage>
</organism>
<keyword evidence="3" id="KW-1185">Reference proteome</keyword>
<evidence type="ECO:0000256" key="1">
    <source>
        <dbReference type="SAM" id="MobiDB-lite"/>
    </source>
</evidence>
<name>A0ABQ6JJ69_9ACTN</name>
<reference evidence="3" key="1">
    <citation type="journal article" date="2019" name="Int. J. Syst. Evol. Microbiol.">
        <title>The Global Catalogue of Microorganisms (GCM) 10K type strain sequencing project: providing services to taxonomists for standard genome sequencing and annotation.</title>
        <authorList>
            <consortium name="The Broad Institute Genomics Platform"/>
            <consortium name="The Broad Institute Genome Sequencing Center for Infectious Disease"/>
            <person name="Wu L."/>
            <person name="Ma J."/>
        </authorList>
    </citation>
    <scope>NUCLEOTIDE SEQUENCE [LARGE SCALE GENOMIC DNA]</scope>
    <source>
        <strain evidence="3">NBRC 108730</strain>
    </source>
</reference>